<evidence type="ECO:0000256" key="1">
    <source>
        <dbReference type="ARBA" id="ARBA00023015"/>
    </source>
</evidence>
<dbReference type="AlphaFoldDB" id="A0A0D2KFW5"/>
<reference evidence="7 8" key="1">
    <citation type="submission" date="2015-01" db="EMBL/GenBank/DDBJ databases">
        <title>The Genome Sequence of Fonsecaea multimorphosa CBS 102226.</title>
        <authorList>
            <consortium name="The Broad Institute Genomics Platform"/>
            <person name="Cuomo C."/>
            <person name="de Hoog S."/>
            <person name="Gorbushina A."/>
            <person name="Stielow B."/>
            <person name="Teixiera M."/>
            <person name="Abouelleil A."/>
            <person name="Chapman S.B."/>
            <person name="Priest M."/>
            <person name="Young S.K."/>
            <person name="Wortman J."/>
            <person name="Nusbaum C."/>
            <person name="Birren B."/>
        </authorList>
    </citation>
    <scope>NUCLEOTIDE SEQUENCE [LARGE SCALE GENOMIC DNA]</scope>
    <source>
        <strain evidence="7 8">CBS 102226</strain>
    </source>
</reference>
<feature type="region of interest" description="Disordered" evidence="5">
    <location>
        <begin position="75"/>
        <end position="99"/>
    </location>
</feature>
<dbReference type="SMART" id="SM00066">
    <property type="entry name" value="GAL4"/>
    <property type="match status" value="1"/>
</dbReference>
<dbReference type="Gene3D" id="4.10.240.10">
    <property type="entry name" value="Zn(2)-C6 fungal-type DNA-binding domain"/>
    <property type="match status" value="1"/>
</dbReference>
<accession>A0A0D2KFW5</accession>
<dbReference type="SUPFAM" id="SSF57701">
    <property type="entry name" value="Zn2/Cys6 DNA-binding domain"/>
    <property type="match status" value="1"/>
</dbReference>
<dbReference type="VEuPathDB" id="FungiDB:Z520_08688"/>
<evidence type="ECO:0000256" key="2">
    <source>
        <dbReference type="ARBA" id="ARBA00023125"/>
    </source>
</evidence>
<keyword evidence="8" id="KW-1185">Reference proteome</keyword>
<dbReference type="InterPro" id="IPR001138">
    <property type="entry name" value="Zn2Cys6_DnaBD"/>
</dbReference>
<proteinExistence type="predicted"/>
<evidence type="ECO:0000313" key="8">
    <source>
        <dbReference type="Proteomes" id="UP000053411"/>
    </source>
</evidence>
<dbReference type="Pfam" id="PF00172">
    <property type="entry name" value="Zn_clus"/>
    <property type="match status" value="1"/>
</dbReference>
<keyword evidence="3" id="KW-0804">Transcription</keyword>
<evidence type="ECO:0000313" key="7">
    <source>
        <dbReference type="EMBL" id="KIX95568.1"/>
    </source>
</evidence>
<dbReference type="InterPro" id="IPR050797">
    <property type="entry name" value="Carb_Metab_Trans_Reg"/>
</dbReference>
<dbReference type="OrthoDB" id="5958943at2759"/>
<dbReference type="STRING" id="1442371.A0A0D2KFW5"/>
<protein>
    <recommendedName>
        <fullName evidence="6">Zn(2)-C6 fungal-type domain-containing protein</fullName>
    </recommendedName>
</protein>
<feature type="compositionally biased region" description="Polar residues" evidence="5">
    <location>
        <begin position="1"/>
        <end position="11"/>
    </location>
</feature>
<dbReference type="GeneID" id="27714434"/>
<dbReference type="EMBL" id="KN848081">
    <property type="protein sequence ID" value="KIX95568.1"/>
    <property type="molecule type" value="Genomic_DNA"/>
</dbReference>
<organism evidence="7 8">
    <name type="scientific">Fonsecaea multimorphosa CBS 102226</name>
    <dbReference type="NCBI Taxonomy" id="1442371"/>
    <lineage>
        <taxon>Eukaryota</taxon>
        <taxon>Fungi</taxon>
        <taxon>Dikarya</taxon>
        <taxon>Ascomycota</taxon>
        <taxon>Pezizomycotina</taxon>
        <taxon>Eurotiomycetes</taxon>
        <taxon>Chaetothyriomycetidae</taxon>
        <taxon>Chaetothyriales</taxon>
        <taxon>Herpotrichiellaceae</taxon>
        <taxon>Fonsecaea</taxon>
    </lineage>
</organism>
<feature type="region of interest" description="Disordered" evidence="5">
    <location>
        <begin position="155"/>
        <end position="189"/>
    </location>
</feature>
<feature type="domain" description="Zn(2)-C6 fungal-type" evidence="6">
    <location>
        <begin position="26"/>
        <end position="63"/>
    </location>
</feature>
<dbReference type="GO" id="GO:0003677">
    <property type="term" value="F:DNA binding"/>
    <property type="evidence" value="ECO:0007669"/>
    <property type="project" value="UniProtKB-KW"/>
</dbReference>
<dbReference type="RefSeq" id="XP_016629691.1">
    <property type="nucleotide sequence ID" value="XM_016779184.1"/>
</dbReference>
<feature type="region of interest" description="Disordered" evidence="5">
    <location>
        <begin position="1"/>
        <end position="30"/>
    </location>
</feature>
<sequence length="784" mass="86485">MAHGTASQGPQSLMGPAPTVRKQNSSCDPCRRSKRRCAFADGVQPGSPNSCLNCTHLGHNCTFDFVNSRLTQKKKAKQPVSNVQEQPIAPATSRPENQFIVPLPADPGPLDTTQGTAPNAYWSGIPYTGFLDVDMFMGNLVSEWNNLDRQVLTTEAPATEQDQSNSTSSSTTYGSIGHSQTPPRSPNDLFARRNSKLGLWRGSPIHLLNSSVEIQRINQSLGEVYNSMMSGIAIRYLDYNCNLFAGSYKYSFDPDQSNPSTLDIKGGQSVVNMLTPSWKKAVGDTNSLQNDDCIAPEKVAKQINKVTMLGVARFLDNFGALYNNVIDQKTRSQTERTLIAVLQAFALQFAPSRQADGPLAWLFENPQGGSQCSTSGPMPGDRSTNSQHVFTAAWFNAHSHLVSSRKTRSFVKLYSVFLFLMTSVPPEAASIPCYEETPLGLLDDALQQMEELQGLVQGCCSHLGRQSIYRFLLQSSVGIIRWYGYLRDTIDSVLHERPCMLEDAPPRSKGTLLSGHLAPDWQQPDVFDREVPRHCQNAAGDLFRVFRGAINLRQILLTGDTTDNVFTLRPAITLAMGINDEFALTYGTWLQHCSISFYLLSEKSKLASAFMLLFWSLGTLLLVEQLHRASSILPVAERQPLLDKALSYQRGAVTSLLTIAQRIVDVSAMGEFRLINSVQAKMHFISHHANTVLVVLALSKAIEHTIDLYVSTAQQGDLTSTTFPDMEPDSEWIANMKPLLTCLLTLDSTVSGAITARPALQRLMQQYGDILMDCWSHDEGGNLS</sequence>
<evidence type="ECO:0000256" key="5">
    <source>
        <dbReference type="SAM" id="MobiDB-lite"/>
    </source>
</evidence>
<dbReference type="InterPro" id="IPR036864">
    <property type="entry name" value="Zn2-C6_fun-type_DNA-bd_sf"/>
</dbReference>
<evidence type="ECO:0000256" key="4">
    <source>
        <dbReference type="ARBA" id="ARBA00023242"/>
    </source>
</evidence>
<keyword evidence="1" id="KW-0805">Transcription regulation</keyword>
<dbReference type="CDD" id="cd00067">
    <property type="entry name" value="GAL4"/>
    <property type="match status" value="1"/>
</dbReference>
<keyword evidence="2" id="KW-0238">DNA-binding</keyword>
<dbReference type="GO" id="GO:0000981">
    <property type="term" value="F:DNA-binding transcription factor activity, RNA polymerase II-specific"/>
    <property type="evidence" value="ECO:0007669"/>
    <property type="project" value="InterPro"/>
</dbReference>
<gene>
    <name evidence="7" type="ORF">Z520_08688</name>
</gene>
<dbReference type="Proteomes" id="UP000053411">
    <property type="component" value="Unassembled WGS sequence"/>
</dbReference>
<evidence type="ECO:0000259" key="6">
    <source>
        <dbReference type="PROSITE" id="PS50048"/>
    </source>
</evidence>
<keyword evidence="4" id="KW-0539">Nucleus</keyword>
<name>A0A0D2KFW5_9EURO</name>
<dbReference type="PANTHER" id="PTHR31668">
    <property type="entry name" value="GLUCOSE TRANSPORT TRANSCRIPTION REGULATOR RGT1-RELATED-RELATED"/>
    <property type="match status" value="1"/>
</dbReference>
<evidence type="ECO:0000256" key="3">
    <source>
        <dbReference type="ARBA" id="ARBA00023163"/>
    </source>
</evidence>
<feature type="compositionally biased region" description="Polar residues" evidence="5">
    <location>
        <begin position="173"/>
        <end position="182"/>
    </location>
</feature>
<dbReference type="PROSITE" id="PS50048">
    <property type="entry name" value="ZN2_CY6_FUNGAL_2"/>
    <property type="match status" value="1"/>
</dbReference>
<dbReference type="GO" id="GO:0008270">
    <property type="term" value="F:zinc ion binding"/>
    <property type="evidence" value="ECO:0007669"/>
    <property type="project" value="InterPro"/>
</dbReference>